<comment type="similarity">
    <text evidence="1">Belongs to the glycosyltransferase 2 family.</text>
</comment>
<sequence length="297" mass="34579">MKITVFTPTYNRGYIIGKLYQSLCDQTCKEFEWLVIDDGSADETESLFKTWAKEKNSFEINYLKVENGGKHRAINKAVQLARGKLFFIVDSDDCLTEDAIAKIVKWEESLEGNGRFCGVSGNRGATPYQMHGTSFAGDYVDATSLERKKLGITGDKAEAFYTQLLRKYKFVEIEGENFMTEATVWDKMAYDGYKLRWFNDVIYISEYLEDGLTRNAKDVFSKNPKGTAYYFKLQIKHYRYNWWARLANYNLYYELVKDRNTTNQAAKFLEIPLFILKIAIHLTKLKRWLFRGVSYGN</sequence>
<proteinExistence type="inferred from homology"/>
<comment type="caution">
    <text evidence="3">The sequence shown here is derived from an EMBL/GenBank/DDBJ whole genome shotgun (WGS) entry which is preliminary data.</text>
</comment>
<dbReference type="Gene3D" id="3.90.550.10">
    <property type="entry name" value="Spore Coat Polysaccharide Biosynthesis Protein SpsA, Chain A"/>
    <property type="match status" value="1"/>
</dbReference>
<evidence type="ECO:0000259" key="2">
    <source>
        <dbReference type="Pfam" id="PF00535"/>
    </source>
</evidence>
<evidence type="ECO:0000256" key="1">
    <source>
        <dbReference type="ARBA" id="ARBA00006739"/>
    </source>
</evidence>
<accession>A0A2R5EPS5</accession>
<name>A0A2R5EPS5_9BACL</name>
<dbReference type="RefSeq" id="WP_108992702.1">
    <property type="nucleotide sequence ID" value="NZ_BDQX01000099.1"/>
</dbReference>
<dbReference type="EMBL" id="BDQX01000099">
    <property type="protein sequence ID" value="GBG07669.1"/>
    <property type="molecule type" value="Genomic_DNA"/>
</dbReference>
<dbReference type="Proteomes" id="UP000245202">
    <property type="component" value="Unassembled WGS sequence"/>
</dbReference>
<dbReference type="InterPro" id="IPR029044">
    <property type="entry name" value="Nucleotide-diphossugar_trans"/>
</dbReference>
<dbReference type="AlphaFoldDB" id="A0A2R5EPS5"/>
<protein>
    <submittedName>
        <fullName evidence="3">LPS biosynthesis protein</fullName>
    </submittedName>
</protein>
<gene>
    <name evidence="3" type="ORF">PAT3040_02225</name>
</gene>
<keyword evidence="4" id="KW-1185">Reference proteome</keyword>
<dbReference type="SUPFAM" id="SSF53448">
    <property type="entry name" value="Nucleotide-diphospho-sugar transferases"/>
    <property type="match status" value="1"/>
</dbReference>
<dbReference type="PANTHER" id="PTHR22916">
    <property type="entry name" value="GLYCOSYLTRANSFERASE"/>
    <property type="match status" value="1"/>
</dbReference>
<feature type="domain" description="Glycosyltransferase 2-like" evidence="2">
    <location>
        <begin position="4"/>
        <end position="106"/>
    </location>
</feature>
<dbReference type="CDD" id="cd00761">
    <property type="entry name" value="Glyco_tranf_GTA_type"/>
    <property type="match status" value="1"/>
</dbReference>
<dbReference type="InterPro" id="IPR001173">
    <property type="entry name" value="Glyco_trans_2-like"/>
</dbReference>
<dbReference type="PANTHER" id="PTHR22916:SF3">
    <property type="entry name" value="UDP-GLCNAC:BETAGAL BETA-1,3-N-ACETYLGLUCOSAMINYLTRANSFERASE-LIKE PROTEIN 1"/>
    <property type="match status" value="1"/>
</dbReference>
<evidence type="ECO:0000313" key="3">
    <source>
        <dbReference type="EMBL" id="GBG07669.1"/>
    </source>
</evidence>
<dbReference type="Pfam" id="PF00535">
    <property type="entry name" value="Glycos_transf_2"/>
    <property type="match status" value="1"/>
</dbReference>
<dbReference type="GO" id="GO:0016758">
    <property type="term" value="F:hexosyltransferase activity"/>
    <property type="evidence" value="ECO:0007669"/>
    <property type="project" value="UniProtKB-ARBA"/>
</dbReference>
<organism evidence="3 4">
    <name type="scientific">Paenibacillus agaridevorans</name>
    <dbReference type="NCBI Taxonomy" id="171404"/>
    <lineage>
        <taxon>Bacteria</taxon>
        <taxon>Bacillati</taxon>
        <taxon>Bacillota</taxon>
        <taxon>Bacilli</taxon>
        <taxon>Bacillales</taxon>
        <taxon>Paenibacillaceae</taxon>
        <taxon>Paenibacillus</taxon>
    </lineage>
</organism>
<evidence type="ECO:0000313" key="4">
    <source>
        <dbReference type="Proteomes" id="UP000245202"/>
    </source>
</evidence>
<reference evidence="3 4" key="1">
    <citation type="submission" date="2017-08" db="EMBL/GenBank/DDBJ databases">
        <title>Substantial Increase in Enzyme Production by Combined Drug-Resistance Mutations in Paenibacillus agaridevorans.</title>
        <authorList>
            <person name="Tanaka Y."/>
            <person name="Funane K."/>
            <person name="Hosaka T."/>
            <person name="Shiwa Y."/>
            <person name="Fujita N."/>
            <person name="Miyazaki T."/>
            <person name="Yoshikawa H."/>
            <person name="Murakami K."/>
            <person name="Kasahara K."/>
            <person name="Inaoka T."/>
            <person name="Hiraga Y."/>
            <person name="Ochi K."/>
        </authorList>
    </citation>
    <scope>NUCLEOTIDE SEQUENCE [LARGE SCALE GENOMIC DNA]</scope>
    <source>
        <strain evidence="3 4">T-3040</strain>
    </source>
</reference>